<organism evidence="1 2">
    <name type="scientific">Elysia crispata</name>
    <name type="common">lettuce slug</name>
    <dbReference type="NCBI Taxonomy" id="231223"/>
    <lineage>
        <taxon>Eukaryota</taxon>
        <taxon>Metazoa</taxon>
        <taxon>Spiralia</taxon>
        <taxon>Lophotrochozoa</taxon>
        <taxon>Mollusca</taxon>
        <taxon>Gastropoda</taxon>
        <taxon>Heterobranchia</taxon>
        <taxon>Euthyneura</taxon>
        <taxon>Panpulmonata</taxon>
        <taxon>Sacoglossa</taxon>
        <taxon>Placobranchoidea</taxon>
        <taxon>Plakobranchidae</taxon>
        <taxon>Elysia</taxon>
    </lineage>
</organism>
<dbReference type="EMBL" id="JAWDGP010006857">
    <property type="protein sequence ID" value="KAK3734213.1"/>
    <property type="molecule type" value="Genomic_DNA"/>
</dbReference>
<protein>
    <submittedName>
        <fullName evidence="1">Uncharacterized protein</fullName>
    </submittedName>
</protein>
<dbReference type="AlphaFoldDB" id="A0AAE0Y6W8"/>
<reference evidence="1" key="1">
    <citation type="journal article" date="2023" name="G3 (Bethesda)">
        <title>A reference genome for the long-term kleptoplast-retaining sea slug Elysia crispata morphotype clarki.</title>
        <authorList>
            <person name="Eastman K.E."/>
            <person name="Pendleton A.L."/>
            <person name="Shaikh M.A."/>
            <person name="Suttiyut T."/>
            <person name="Ogas R."/>
            <person name="Tomko P."/>
            <person name="Gavelis G."/>
            <person name="Widhalm J.R."/>
            <person name="Wisecaver J.H."/>
        </authorList>
    </citation>
    <scope>NUCLEOTIDE SEQUENCE</scope>
    <source>
        <strain evidence="1">ECLA1</strain>
    </source>
</reference>
<sequence length="96" mass="10449">MNRNLAFDCSQRAGCESISPMIKEGPCTAQRLIKTVTLSRAAPTCARVIIPPFFSATGNFWVVPVQLLLFLPSQTRQTVALLLNISRDHSGACTCP</sequence>
<proteinExistence type="predicted"/>
<gene>
    <name evidence="1" type="ORF">RRG08_006746</name>
</gene>
<evidence type="ECO:0000313" key="2">
    <source>
        <dbReference type="Proteomes" id="UP001283361"/>
    </source>
</evidence>
<dbReference type="Proteomes" id="UP001283361">
    <property type="component" value="Unassembled WGS sequence"/>
</dbReference>
<accession>A0AAE0Y6W8</accession>
<evidence type="ECO:0000313" key="1">
    <source>
        <dbReference type="EMBL" id="KAK3734213.1"/>
    </source>
</evidence>
<comment type="caution">
    <text evidence="1">The sequence shown here is derived from an EMBL/GenBank/DDBJ whole genome shotgun (WGS) entry which is preliminary data.</text>
</comment>
<name>A0AAE0Y6W8_9GAST</name>
<keyword evidence="2" id="KW-1185">Reference proteome</keyword>